<sequence>MAILAMDTVGFLQSVNRLERRFGELTSPEAMREACAHPERRDPLDHRLFVLADDVYGCGGWTTTICAAASSLMGDLITECRRFMKGTASVVRKYGMTVWLYDLVNDASKALFVGEPSDRTPLLIHPVPARELAKRCARNGRRRYGNKREQKWAMHDHCAQMYRLAAYSMLRWGGREPRSLDIAGMMITQPWLGMCMLREDDKVLGMGALPDMRYRRVVDYIKELRAAADLDYARALAAGEVTVLDGERAPGFAEVDTRYVYDAERLIEALESLWNERSDCAAHEILMDVERTGDKPDLPLWRNPAYLQDVANSLMGPSYAGMLWLGLEDRDRELFDRGVEQLREFVGFVKDIGFLVLPVYVLNTCADDQVRRAMEAAVASGKVKASDLPKCTGLSKAECDAMLDAERRDADCADESCLDGVCDGSCGVTPCCDAPGDEEGSMMSVGAGMAVVAMARMPNEDLARKAALALILCEPKQYGDTVLALLEDEKPGESDDDSEVGKRAEVKTDTLVA</sequence>
<accession>A0A087AMF6</accession>
<evidence type="ECO:0000313" key="3">
    <source>
        <dbReference type="Proteomes" id="UP000029046"/>
    </source>
</evidence>
<dbReference type="AlphaFoldDB" id="A0A087AMF6"/>
<dbReference type="Proteomes" id="UP000029046">
    <property type="component" value="Unassembled WGS sequence"/>
</dbReference>
<gene>
    <name evidence="2" type="ORF">BIGA_1630</name>
</gene>
<name>A0A087AMF6_9BIFI</name>
<organism evidence="2 3">
    <name type="scientific">Bifidobacterium pullorum subsp. gallinarum</name>
    <dbReference type="NCBI Taxonomy" id="78344"/>
    <lineage>
        <taxon>Bacteria</taxon>
        <taxon>Bacillati</taxon>
        <taxon>Actinomycetota</taxon>
        <taxon>Actinomycetes</taxon>
        <taxon>Bifidobacteriales</taxon>
        <taxon>Bifidobacteriaceae</taxon>
        <taxon>Bifidobacterium</taxon>
    </lineage>
</organism>
<protein>
    <submittedName>
        <fullName evidence="2">Putative riboflavin-specific deaminase</fullName>
    </submittedName>
</protein>
<keyword evidence="3" id="KW-1185">Reference proteome</keyword>
<feature type="region of interest" description="Disordered" evidence="1">
    <location>
        <begin position="487"/>
        <end position="513"/>
    </location>
</feature>
<evidence type="ECO:0000313" key="2">
    <source>
        <dbReference type="EMBL" id="KFI59956.1"/>
    </source>
</evidence>
<dbReference type="EMBL" id="JGYX01000007">
    <property type="protein sequence ID" value="KFI59956.1"/>
    <property type="molecule type" value="Genomic_DNA"/>
</dbReference>
<evidence type="ECO:0000256" key="1">
    <source>
        <dbReference type="SAM" id="MobiDB-lite"/>
    </source>
</evidence>
<proteinExistence type="predicted"/>
<dbReference type="OrthoDB" id="3226114at2"/>
<dbReference type="RefSeq" id="WP_152596024.1">
    <property type="nucleotide sequence ID" value="NZ_JGYX01000007.1"/>
</dbReference>
<dbReference type="eggNOG" id="ENOG5031DA7">
    <property type="taxonomic scope" value="Bacteria"/>
</dbReference>
<reference evidence="2 3" key="1">
    <citation type="submission" date="2014-03" db="EMBL/GenBank/DDBJ databases">
        <title>Genomics of Bifidobacteria.</title>
        <authorList>
            <person name="Ventura M."/>
            <person name="Milani C."/>
            <person name="Lugli G.A."/>
        </authorList>
    </citation>
    <scope>NUCLEOTIDE SEQUENCE [LARGE SCALE GENOMIC DNA]</scope>
    <source>
        <strain evidence="2 3">LMG 11586</strain>
    </source>
</reference>
<comment type="caution">
    <text evidence="2">The sequence shown here is derived from an EMBL/GenBank/DDBJ whole genome shotgun (WGS) entry which is preliminary data.</text>
</comment>